<dbReference type="Proteomes" id="UP000236738">
    <property type="component" value="Unassembled WGS sequence"/>
</dbReference>
<dbReference type="OrthoDB" id="1441001at2"/>
<evidence type="ECO:0000256" key="1">
    <source>
        <dbReference type="SAM" id="SignalP"/>
    </source>
</evidence>
<organism evidence="2 3">
    <name type="scientific">Halpernia humi</name>
    <dbReference type="NCBI Taxonomy" id="493375"/>
    <lineage>
        <taxon>Bacteria</taxon>
        <taxon>Pseudomonadati</taxon>
        <taxon>Bacteroidota</taxon>
        <taxon>Flavobacteriia</taxon>
        <taxon>Flavobacteriales</taxon>
        <taxon>Weeksellaceae</taxon>
        <taxon>Chryseobacterium group</taxon>
        <taxon>Halpernia</taxon>
    </lineage>
</organism>
<evidence type="ECO:0000313" key="2">
    <source>
        <dbReference type="EMBL" id="SEF94151.1"/>
    </source>
</evidence>
<feature type="chain" id="PRO_5009287884" evidence="1">
    <location>
        <begin position="23"/>
        <end position="220"/>
    </location>
</feature>
<gene>
    <name evidence="2" type="ORF">SAMN05421847_1092</name>
</gene>
<dbReference type="RefSeq" id="WP_103913097.1">
    <property type="nucleotide sequence ID" value="NZ_FNUS01000002.1"/>
</dbReference>
<evidence type="ECO:0000313" key="3">
    <source>
        <dbReference type="Proteomes" id="UP000236738"/>
    </source>
</evidence>
<protein>
    <submittedName>
        <fullName evidence="2">Uncharacterized protein</fullName>
    </submittedName>
</protein>
<dbReference type="EMBL" id="FNUS01000002">
    <property type="protein sequence ID" value="SEF94151.1"/>
    <property type="molecule type" value="Genomic_DNA"/>
</dbReference>
<keyword evidence="3" id="KW-1185">Reference proteome</keyword>
<accession>A0A1H5W4R3</accession>
<name>A0A1H5W4R3_9FLAO</name>
<feature type="signal peptide" evidence="1">
    <location>
        <begin position="1"/>
        <end position="22"/>
    </location>
</feature>
<sequence length="220" mass="25386">MRLFKNLLVLFSVVFFSTFAFAQKPERGFTEILQTYYLHQDKEVVQKTIDFVNKPTSEYKRLEPIMVGFFGALFSKDATIKNEFVKNIDKISNVDFKKLFVFLSETDINSIYAKAPLSPAFNDMNWSSYFATGNVKYLDKIILNIPLAANTNDLTLFLTGSTAKWSLCSNAKQDQKVKEYLTSEESSNPSLKEILEKNPDEFQKELMDGIMRFKNKELKN</sequence>
<proteinExistence type="predicted"/>
<reference evidence="3" key="1">
    <citation type="submission" date="2016-10" db="EMBL/GenBank/DDBJ databases">
        <authorList>
            <person name="Varghese N."/>
            <person name="Submissions S."/>
        </authorList>
    </citation>
    <scope>NUCLEOTIDE SEQUENCE [LARGE SCALE GENOMIC DNA]</scope>
    <source>
        <strain evidence="3">DSM 21580</strain>
    </source>
</reference>
<keyword evidence="1" id="KW-0732">Signal</keyword>
<dbReference type="AlphaFoldDB" id="A0A1H5W4R3"/>